<organism evidence="1 2">
    <name type="scientific">Anoxybacillus andreesenii</name>
    <dbReference type="NCBI Taxonomy" id="1325932"/>
    <lineage>
        <taxon>Bacteria</taxon>
        <taxon>Bacillati</taxon>
        <taxon>Bacillota</taxon>
        <taxon>Bacilli</taxon>
        <taxon>Bacillales</taxon>
        <taxon>Anoxybacillaceae</taxon>
        <taxon>Anoxybacillus</taxon>
    </lineage>
</organism>
<gene>
    <name evidence="1" type="ORF">J2S07_001759</name>
</gene>
<evidence type="ECO:0000313" key="1">
    <source>
        <dbReference type="EMBL" id="MDQ0155454.1"/>
    </source>
</evidence>
<dbReference type="InterPro" id="IPR017601">
    <property type="entry name" value="DGQHR-contain_dom"/>
</dbReference>
<dbReference type="Pfam" id="PF14072">
    <property type="entry name" value="DndB"/>
    <property type="match status" value="1"/>
</dbReference>
<comment type="caution">
    <text evidence="1">The sequence shown here is derived from an EMBL/GenBank/DDBJ whole genome shotgun (WGS) entry which is preliminary data.</text>
</comment>
<dbReference type="NCBIfam" id="TIGR03187">
    <property type="entry name" value="DGQHR"/>
    <property type="match status" value="1"/>
</dbReference>
<accession>A0ABT9V3C5</accession>
<keyword evidence="2" id="KW-1185">Reference proteome</keyword>
<dbReference type="CDD" id="cd16414">
    <property type="entry name" value="dndB_like"/>
    <property type="match status" value="1"/>
</dbReference>
<dbReference type="InterPro" id="IPR017642">
    <property type="entry name" value="DNA_S_mod_DndB"/>
</dbReference>
<evidence type="ECO:0000313" key="2">
    <source>
        <dbReference type="Proteomes" id="UP001231362"/>
    </source>
</evidence>
<reference evidence="1 2" key="1">
    <citation type="submission" date="2023-07" db="EMBL/GenBank/DDBJ databases">
        <title>Genomic Encyclopedia of Type Strains, Phase IV (KMG-IV): sequencing the most valuable type-strain genomes for metagenomic binning, comparative biology and taxonomic classification.</title>
        <authorList>
            <person name="Goeker M."/>
        </authorList>
    </citation>
    <scope>NUCLEOTIDE SEQUENCE [LARGE SCALE GENOMIC DNA]</scope>
    <source>
        <strain evidence="1 2">DSM 23948</strain>
    </source>
</reference>
<dbReference type="Proteomes" id="UP001231362">
    <property type="component" value="Unassembled WGS sequence"/>
</dbReference>
<dbReference type="EMBL" id="JAUSTU010000007">
    <property type="protein sequence ID" value="MDQ0155454.1"/>
    <property type="molecule type" value="Genomic_DNA"/>
</dbReference>
<dbReference type="RefSeq" id="WP_307150026.1">
    <property type="nucleotide sequence ID" value="NZ_JAUSTU010000007.1"/>
</dbReference>
<protein>
    <submittedName>
        <fullName evidence="1">DNA sulfur modification protein DndB</fullName>
    </submittedName>
</protein>
<proteinExistence type="predicted"/>
<sequence length="365" mass="42198">MSNLDFKTIIEGIGYHQFGKEVLATQIRFSTLEALFKVDPEVQRKLDPIRRVEIRQFILDSLRSRYFYFSPFIFSARGAIKKTEQGWELIPGAKLYILDGQHRAAALSSALSHLKTQMETAEEVGDMEEARTFQNYINKLEAYPVAMQVYLDLSLQEEKQLFTDINSERKEAHTGLIMKYDHRDAYTELTRKVAKQLERQFEIETELSRLTYQNSAVTSLTIMRRCLLALFEGILTVKKGNANFGNCTPEEVMAISLAFFESWQHLFPKQMANRKKYVTGLTGIQVALALTIHELNKKYDIPHLEAIQQLKKLKHYSSWQHDDPIFSHLYDPASRKIKHHSSTTSIQRTAVKFLSILNKERIGCP</sequence>
<name>A0ABT9V3C5_9BACL</name>